<dbReference type="InterPro" id="IPR010917">
    <property type="entry name" value="TonB_rcpt_CS"/>
</dbReference>
<evidence type="ECO:0000256" key="4">
    <source>
        <dbReference type="ARBA" id="ARBA00022692"/>
    </source>
</evidence>
<comment type="similarity">
    <text evidence="10 11">Belongs to the TonB-dependent receptor family.</text>
</comment>
<dbReference type="GO" id="GO:0044718">
    <property type="term" value="P:siderophore transmembrane transport"/>
    <property type="evidence" value="ECO:0007669"/>
    <property type="project" value="TreeGrafter"/>
</dbReference>
<keyword evidence="8 14" id="KW-0675">Receptor</keyword>
<evidence type="ECO:0000259" key="13">
    <source>
        <dbReference type="Pfam" id="PF07715"/>
    </source>
</evidence>
<evidence type="ECO:0000256" key="6">
    <source>
        <dbReference type="ARBA" id="ARBA00023077"/>
    </source>
</evidence>
<evidence type="ECO:0000256" key="10">
    <source>
        <dbReference type="PROSITE-ProRule" id="PRU01360"/>
    </source>
</evidence>
<keyword evidence="7 10" id="KW-0472">Membrane</keyword>
<dbReference type="InterPro" id="IPR000531">
    <property type="entry name" value="Beta-barrel_TonB"/>
</dbReference>
<dbReference type="AlphaFoldDB" id="A0A0Q9ZE03"/>
<feature type="domain" description="TonB-dependent receptor plug" evidence="13">
    <location>
        <begin position="114"/>
        <end position="221"/>
    </location>
</feature>
<dbReference type="PROSITE" id="PS01156">
    <property type="entry name" value="TONB_DEPENDENT_REC_2"/>
    <property type="match status" value="1"/>
</dbReference>
<dbReference type="CDD" id="cd01347">
    <property type="entry name" value="ligand_gated_channel"/>
    <property type="match status" value="1"/>
</dbReference>
<keyword evidence="2 10" id="KW-0813">Transport</keyword>
<accession>A0A0Q9ZE03</accession>
<dbReference type="Gene3D" id="2.170.130.10">
    <property type="entry name" value="TonB-dependent receptor, plug domain"/>
    <property type="match status" value="1"/>
</dbReference>
<evidence type="ECO:0000256" key="1">
    <source>
        <dbReference type="ARBA" id="ARBA00004571"/>
    </source>
</evidence>
<dbReference type="PANTHER" id="PTHR30069:SF29">
    <property type="entry name" value="HEMOGLOBIN AND HEMOGLOBIN-HAPTOGLOBIN-BINDING PROTEIN 1-RELATED"/>
    <property type="match status" value="1"/>
</dbReference>
<keyword evidence="15" id="KW-1185">Reference proteome</keyword>
<dbReference type="GO" id="GO:0015344">
    <property type="term" value="F:siderophore uptake transmembrane transporter activity"/>
    <property type="evidence" value="ECO:0007669"/>
    <property type="project" value="TreeGrafter"/>
</dbReference>
<dbReference type="PROSITE" id="PS52016">
    <property type="entry name" value="TONB_DEPENDENT_REC_3"/>
    <property type="match status" value="1"/>
</dbReference>
<dbReference type="PANTHER" id="PTHR30069">
    <property type="entry name" value="TONB-DEPENDENT OUTER MEMBRANE RECEPTOR"/>
    <property type="match status" value="1"/>
</dbReference>
<evidence type="ECO:0000256" key="5">
    <source>
        <dbReference type="ARBA" id="ARBA00022729"/>
    </source>
</evidence>
<evidence type="ECO:0000256" key="9">
    <source>
        <dbReference type="ARBA" id="ARBA00023237"/>
    </source>
</evidence>
<reference evidence="14" key="1">
    <citation type="submission" date="2015-10" db="EMBL/GenBank/DDBJ databases">
        <title>Draft genome sequence of Salegentibacter mishustinae KCTC 12263.</title>
        <authorList>
            <person name="Lin W."/>
            <person name="Zheng Q."/>
        </authorList>
    </citation>
    <scope>NUCLEOTIDE SEQUENCE [LARGE SCALE GENOMIC DNA]</scope>
    <source>
        <strain evidence="14">KCTC 12263</strain>
    </source>
</reference>
<name>A0A0Q9ZE03_9FLAO</name>
<evidence type="ECO:0000256" key="2">
    <source>
        <dbReference type="ARBA" id="ARBA00022448"/>
    </source>
</evidence>
<gene>
    <name evidence="14" type="ORF">APR42_08595</name>
</gene>
<dbReference type="Proteomes" id="UP000051643">
    <property type="component" value="Unassembled WGS sequence"/>
</dbReference>
<proteinExistence type="inferred from homology"/>
<evidence type="ECO:0000259" key="12">
    <source>
        <dbReference type="Pfam" id="PF00593"/>
    </source>
</evidence>
<feature type="domain" description="TonB-dependent receptor-like beta-barrel" evidence="12">
    <location>
        <begin position="339"/>
        <end position="775"/>
    </location>
</feature>
<protein>
    <submittedName>
        <fullName evidence="14">TonB-dependent receptor</fullName>
    </submittedName>
</protein>
<evidence type="ECO:0000256" key="8">
    <source>
        <dbReference type="ARBA" id="ARBA00023170"/>
    </source>
</evidence>
<dbReference type="SUPFAM" id="SSF56935">
    <property type="entry name" value="Porins"/>
    <property type="match status" value="1"/>
</dbReference>
<evidence type="ECO:0000313" key="14">
    <source>
        <dbReference type="EMBL" id="KRG27802.1"/>
    </source>
</evidence>
<dbReference type="STRING" id="270918.APR42_08595"/>
<dbReference type="InterPro" id="IPR012910">
    <property type="entry name" value="Plug_dom"/>
</dbReference>
<comment type="caution">
    <text evidence="14">The sequence shown here is derived from an EMBL/GenBank/DDBJ whole genome shotgun (WGS) entry which is preliminary data.</text>
</comment>
<dbReference type="InterPro" id="IPR037066">
    <property type="entry name" value="Plug_dom_sf"/>
</dbReference>
<evidence type="ECO:0000313" key="15">
    <source>
        <dbReference type="Proteomes" id="UP000051643"/>
    </source>
</evidence>
<dbReference type="Pfam" id="PF00593">
    <property type="entry name" value="TonB_dep_Rec_b-barrel"/>
    <property type="match status" value="1"/>
</dbReference>
<dbReference type="InterPro" id="IPR036942">
    <property type="entry name" value="Beta-barrel_TonB_sf"/>
</dbReference>
<dbReference type="OrthoDB" id="9764669at2"/>
<dbReference type="Gene3D" id="2.40.170.20">
    <property type="entry name" value="TonB-dependent receptor, beta-barrel domain"/>
    <property type="match status" value="1"/>
</dbReference>
<keyword evidence="5" id="KW-0732">Signal</keyword>
<evidence type="ECO:0000256" key="11">
    <source>
        <dbReference type="RuleBase" id="RU003357"/>
    </source>
</evidence>
<keyword evidence="3 10" id="KW-1134">Transmembrane beta strand</keyword>
<sequence>MRNSIIGVILLFFMVNSIYAQQIQVLNEESHEPLASVALYNAEKSKSVLTNFDGVANISVFDKDEVIHFKHVNFTDKSLRKSQIIRNNNKVYLKSDGNELDQVVLSVAKFEMNKDEIPQKIVSFSANDIIMASPQTSADLLESSGQVFVQKSQLGGGSPMIRGFATNRLLITVDGVRMNTAIFRSGNLQNIISIDPLAVENTEVILGPGSVVYGSDAIGGVMNFYTLKPKFSFTHKASVSGSAYSRYASANNEKTVHADVNIGLENWAFLSSISFSDFDDLRMGSHGPDEYLRNEYAVRRNGEDVVVANDDPRVQKPTGYQQINLLQKVKFMPHKDWDLNLGLIYSTTSDFPRFDRLYRKRDGDLRTAEWYYGPQEWFMGNFKINKKGNGAFYDKAQMTTAYQFFEESRHNRDLGEDWLYNTKENVDAYSVNFDFEKTFEESRLFYGAEYVFNKVNSTGFAENILTEEENITASRYPDGSTWQSIAAYTTYQWKIQEDLSFQSGVRYNHILVDAEFDENLYDFPFSEAKINTGALTGSAGINWQQNRFIGWRLNLSTAFRAPNIDDVGKIFDSEPGAVVVPNPDLKPEYAYSSELGFDWKPAENISFIATAFYTYLNDAMVRRDFKLNGETEIDYQGEPSRVQAIQNTAKAHVYGFESGIEIDFSVALRLTSKISITEGKEEQEDGSTEALRHAAPVFGNTHLIWHKKRLKFDLFAEYNGQFDYEDLAPSEQGKAYLYAIDDNGNPYSPSWYSLNLTGQYELSKNLLATASLENITDQRYRTYSSGIAAAGRNLILALRYNF</sequence>
<dbReference type="GO" id="GO:0009279">
    <property type="term" value="C:cell outer membrane"/>
    <property type="evidence" value="ECO:0007669"/>
    <property type="project" value="UniProtKB-SubCell"/>
</dbReference>
<organism evidence="14 15">
    <name type="scientific">Salegentibacter mishustinae</name>
    <dbReference type="NCBI Taxonomy" id="270918"/>
    <lineage>
        <taxon>Bacteria</taxon>
        <taxon>Pseudomonadati</taxon>
        <taxon>Bacteroidota</taxon>
        <taxon>Flavobacteriia</taxon>
        <taxon>Flavobacteriales</taxon>
        <taxon>Flavobacteriaceae</taxon>
        <taxon>Salegentibacter</taxon>
    </lineage>
</organism>
<comment type="subcellular location">
    <subcellularLocation>
        <location evidence="1 10">Cell outer membrane</location>
        <topology evidence="1 10">Multi-pass membrane protein</topology>
    </subcellularLocation>
</comment>
<dbReference type="InterPro" id="IPR039426">
    <property type="entry name" value="TonB-dep_rcpt-like"/>
</dbReference>
<evidence type="ECO:0000256" key="3">
    <source>
        <dbReference type="ARBA" id="ARBA00022452"/>
    </source>
</evidence>
<keyword evidence="4 10" id="KW-0812">Transmembrane</keyword>
<dbReference type="RefSeq" id="WP_057482475.1">
    <property type="nucleotide sequence ID" value="NZ_BMWR01000004.1"/>
</dbReference>
<dbReference type="Pfam" id="PF07715">
    <property type="entry name" value="Plug"/>
    <property type="match status" value="1"/>
</dbReference>
<keyword evidence="9 10" id="KW-0998">Cell outer membrane</keyword>
<evidence type="ECO:0000256" key="7">
    <source>
        <dbReference type="ARBA" id="ARBA00023136"/>
    </source>
</evidence>
<dbReference type="EMBL" id="LKTP01000034">
    <property type="protein sequence ID" value="KRG27802.1"/>
    <property type="molecule type" value="Genomic_DNA"/>
</dbReference>
<keyword evidence="6 11" id="KW-0798">TonB box</keyword>